<dbReference type="GO" id="GO:0004065">
    <property type="term" value="F:arylsulfatase activity"/>
    <property type="evidence" value="ECO:0007669"/>
    <property type="project" value="TreeGrafter"/>
</dbReference>
<evidence type="ECO:0000313" key="8">
    <source>
        <dbReference type="EMBL" id="TDE00216.1"/>
    </source>
</evidence>
<dbReference type="InterPro" id="IPR024607">
    <property type="entry name" value="Sulfatase_CS"/>
</dbReference>
<dbReference type="InterPro" id="IPR018905">
    <property type="entry name" value="A-galactase_NEW3"/>
</dbReference>
<dbReference type="InterPro" id="IPR016024">
    <property type="entry name" value="ARM-type_fold"/>
</dbReference>
<keyword evidence="3" id="KW-0378">Hydrolase</keyword>
<dbReference type="Pfam" id="PF13646">
    <property type="entry name" value="HEAT_2"/>
    <property type="match status" value="1"/>
</dbReference>
<comment type="caution">
    <text evidence="8">The sequence shown here is derived from an EMBL/GenBank/DDBJ whole genome shotgun (WGS) entry which is preliminary data.</text>
</comment>
<dbReference type="InterPro" id="IPR017850">
    <property type="entry name" value="Alkaline_phosphatase_core_sf"/>
</dbReference>
<dbReference type="InParanoid" id="A0A4R5CK33"/>
<evidence type="ECO:0000256" key="3">
    <source>
        <dbReference type="ARBA" id="ARBA00022801"/>
    </source>
</evidence>
<protein>
    <submittedName>
        <fullName evidence="8">Sulfatase</fullName>
    </submittedName>
</protein>
<evidence type="ECO:0000313" key="9">
    <source>
        <dbReference type="Proteomes" id="UP000294739"/>
    </source>
</evidence>
<keyword evidence="4" id="KW-0106">Calcium</keyword>
<proteinExistence type="inferred from homology"/>
<evidence type="ECO:0000259" key="7">
    <source>
        <dbReference type="Pfam" id="PF10633"/>
    </source>
</evidence>
<dbReference type="SUPFAM" id="SSF48371">
    <property type="entry name" value="ARM repeat"/>
    <property type="match status" value="1"/>
</dbReference>
<gene>
    <name evidence="8" type="ORF">E1269_26245</name>
</gene>
<dbReference type="InterPro" id="IPR000917">
    <property type="entry name" value="Sulfatase_N"/>
</dbReference>
<keyword evidence="9" id="KW-1185">Reference proteome</keyword>
<dbReference type="Gene3D" id="1.25.10.10">
    <property type="entry name" value="Leucine-rich Repeat Variant"/>
    <property type="match status" value="1"/>
</dbReference>
<dbReference type="SUPFAM" id="SSF53649">
    <property type="entry name" value="Alkaline phosphatase-like"/>
    <property type="match status" value="1"/>
</dbReference>
<dbReference type="EMBL" id="SMKZ01000053">
    <property type="protein sequence ID" value="TDE00216.1"/>
    <property type="molecule type" value="Genomic_DNA"/>
</dbReference>
<keyword evidence="2" id="KW-0479">Metal-binding</keyword>
<accession>A0A4R5CK33</accession>
<dbReference type="InterPro" id="IPR006311">
    <property type="entry name" value="TAT_signal"/>
</dbReference>
<dbReference type="AlphaFoldDB" id="A0A4R5CK33"/>
<sequence>MRGPAPRAVEGRPVRSRHRSVGAGRGVGGRAVQPGPRPRRAGRRRRRASAGRGLAGVAHAPRLGGAVSARRRARAMNRRQFLSRSAAGTGALALGLHDPSSAGAAQVDRPNFLWLVSEDNSPYLGAYGDPQSATPTLDRLAAEGIRYENAFATAPVCAPTRFGIVTGLEATTCGPAHQMRASGHIPNWLRGFPAYLREAGYHCTNNAKTDYNAPISIADAWDASSGQAHWRNRPAAAPFFAVFNYNVTHESQLFPGAREPLPTGPGPDEVRLPPYHPDASQLRADRSLHYDLMTSLDQQVAQRLAELEADGLAGDTIVVYYGDHGGVLPRSKRSCLDSGLRIPLVVRFPARWAHLAPAGPGTVTDEIVDQLDLAPTMLSLAGLPVPDYMSGRVFAGDGREPPKRYTFGFRNRMDERYDMSRTVRDARYRYTRNYLPHVPYGQHNEYAWQQLGMAEWERLFHEGRCDDVQSAYWRDKPVEELYDLWADPHEVTNLAADPARRTVRNDLRAALDAHLVAVNDNGFIPEGSPLEGFDASRSPGAYPLAEVMRVAAVAAERRVAGTAQLIRWLLHDNECVRYWAALGCVMLRGGAKAATGTLLSRLNDPSWSVRIVAAQALCWLRERERGLAVLTEALLHHDHERIRLQAANALDEIGSLALATLPALRQAGGDANLQVRQAVGYTAAVLAGEWPYADGLSLQLPATWLVAGEPGRVTVRLHNSGEQARVNIQLSLAAPDGWVATPATPAGYAALPAGHTVEAGFDLTAPPGTEPGEHFIHGVTTYSTAGHDMSTRVRRPIYVEGEPA</sequence>
<evidence type="ECO:0000256" key="4">
    <source>
        <dbReference type="ARBA" id="ARBA00022837"/>
    </source>
</evidence>
<dbReference type="Proteomes" id="UP000294739">
    <property type="component" value="Unassembled WGS sequence"/>
</dbReference>
<dbReference type="PANTHER" id="PTHR42693:SF53">
    <property type="entry name" value="ENDO-4-O-SULFATASE"/>
    <property type="match status" value="1"/>
</dbReference>
<evidence type="ECO:0000256" key="1">
    <source>
        <dbReference type="ARBA" id="ARBA00008779"/>
    </source>
</evidence>
<dbReference type="InterPro" id="IPR050738">
    <property type="entry name" value="Sulfatase"/>
</dbReference>
<dbReference type="PANTHER" id="PTHR42693">
    <property type="entry name" value="ARYLSULFATASE FAMILY MEMBER"/>
    <property type="match status" value="1"/>
</dbReference>
<evidence type="ECO:0000256" key="2">
    <source>
        <dbReference type="ARBA" id="ARBA00022723"/>
    </source>
</evidence>
<feature type="domain" description="Alpha-galactosidase NEW3" evidence="7">
    <location>
        <begin position="707"/>
        <end position="781"/>
    </location>
</feature>
<evidence type="ECO:0000259" key="6">
    <source>
        <dbReference type="Pfam" id="PF00884"/>
    </source>
</evidence>
<feature type="region of interest" description="Disordered" evidence="5">
    <location>
        <begin position="1"/>
        <end position="53"/>
    </location>
</feature>
<dbReference type="Pfam" id="PF00884">
    <property type="entry name" value="Sulfatase"/>
    <property type="match status" value="1"/>
</dbReference>
<organism evidence="8 9">
    <name type="scientific">Jiangella asiatica</name>
    <dbReference type="NCBI Taxonomy" id="2530372"/>
    <lineage>
        <taxon>Bacteria</taxon>
        <taxon>Bacillati</taxon>
        <taxon>Actinomycetota</taxon>
        <taxon>Actinomycetes</taxon>
        <taxon>Jiangellales</taxon>
        <taxon>Jiangellaceae</taxon>
        <taxon>Jiangella</taxon>
    </lineage>
</organism>
<reference evidence="8 9" key="1">
    <citation type="submission" date="2019-03" db="EMBL/GenBank/DDBJ databases">
        <title>Draft genome sequences of novel Actinobacteria.</title>
        <authorList>
            <person name="Sahin N."/>
            <person name="Ay H."/>
            <person name="Saygin H."/>
        </authorList>
    </citation>
    <scope>NUCLEOTIDE SEQUENCE [LARGE SCALE GENOMIC DNA]</scope>
    <source>
        <strain evidence="8 9">5K138</strain>
    </source>
</reference>
<feature type="domain" description="Sulfatase N-terminal" evidence="6">
    <location>
        <begin position="110"/>
        <end position="382"/>
    </location>
</feature>
<dbReference type="GO" id="GO:0046872">
    <property type="term" value="F:metal ion binding"/>
    <property type="evidence" value="ECO:0007669"/>
    <property type="project" value="UniProtKB-KW"/>
</dbReference>
<evidence type="ECO:0000256" key="5">
    <source>
        <dbReference type="SAM" id="MobiDB-lite"/>
    </source>
</evidence>
<dbReference type="OrthoDB" id="9777306at2"/>
<dbReference type="PROSITE" id="PS00523">
    <property type="entry name" value="SULFATASE_1"/>
    <property type="match status" value="1"/>
</dbReference>
<dbReference type="InterPro" id="IPR011989">
    <property type="entry name" value="ARM-like"/>
</dbReference>
<dbReference type="Pfam" id="PF10633">
    <property type="entry name" value="NPCBM_assoc"/>
    <property type="match status" value="1"/>
</dbReference>
<name>A0A4R5CK33_9ACTN</name>
<comment type="similarity">
    <text evidence="1">Belongs to the sulfatase family.</text>
</comment>
<feature type="compositionally biased region" description="Basic residues" evidence="5">
    <location>
        <begin position="37"/>
        <end position="49"/>
    </location>
</feature>
<dbReference type="CDD" id="cd16027">
    <property type="entry name" value="SGSH"/>
    <property type="match status" value="1"/>
</dbReference>
<dbReference type="Gene3D" id="3.40.720.10">
    <property type="entry name" value="Alkaline Phosphatase, subunit A"/>
    <property type="match status" value="1"/>
</dbReference>
<dbReference type="PROSITE" id="PS51318">
    <property type="entry name" value="TAT"/>
    <property type="match status" value="1"/>
</dbReference>